<comment type="catalytic activity">
    <reaction evidence="4">
        <text>N-terminal L-aspartyl-[protein] + L-leucyl-tRNA(Leu) = N-terminal L-leucyl-L-aspartyl-[protein] + tRNA(Leu) + H(+)</text>
        <dbReference type="Rhea" id="RHEA:50420"/>
        <dbReference type="Rhea" id="RHEA-COMP:9613"/>
        <dbReference type="Rhea" id="RHEA-COMP:9622"/>
        <dbReference type="Rhea" id="RHEA-COMP:12669"/>
        <dbReference type="Rhea" id="RHEA-COMP:12674"/>
        <dbReference type="ChEBI" id="CHEBI:15378"/>
        <dbReference type="ChEBI" id="CHEBI:64720"/>
        <dbReference type="ChEBI" id="CHEBI:78442"/>
        <dbReference type="ChEBI" id="CHEBI:78494"/>
        <dbReference type="ChEBI" id="CHEBI:133042"/>
        <dbReference type="EC" id="2.3.2.29"/>
    </reaction>
</comment>
<dbReference type="Proteomes" id="UP000621856">
    <property type="component" value="Unassembled WGS sequence"/>
</dbReference>
<dbReference type="InterPro" id="IPR017138">
    <property type="entry name" value="Asp_Glu_LeuTrfase"/>
</dbReference>
<feature type="domain" description="N-end aminoacyl transferase N-terminal" evidence="5">
    <location>
        <begin position="26"/>
        <end position="96"/>
    </location>
</feature>
<dbReference type="PIRSF" id="PIRSF037208">
    <property type="entry name" value="ATE_pro_prd"/>
    <property type="match status" value="1"/>
</dbReference>
<evidence type="ECO:0000256" key="4">
    <source>
        <dbReference type="HAMAP-Rule" id="MF_00689"/>
    </source>
</evidence>
<dbReference type="Pfam" id="PF04377">
    <property type="entry name" value="ATE_C"/>
    <property type="match status" value="1"/>
</dbReference>
<dbReference type="SUPFAM" id="SSF55729">
    <property type="entry name" value="Acyl-CoA N-acyltransferases (Nat)"/>
    <property type="match status" value="1"/>
</dbReference>
<dbReference type="InterPro" id="IPR007471">
    <property type="entry name" value="N-end_Aminoacyl_Trfase_N"/>
</dbReference>
<comment type="catalytic activity">
    <reaction evidence="4">
        <text>N-terminal L-glutamyl-[protein] + L-leucyl-tRNA(Leu) = N-terminal L-leucyl-L-glutamyl-[protein] + tRNA(Leu) + H(+)</text>
        <dbReference type="Rhea" id="RHEA:50412"/>
        <dbReference type="Rhea" id="RHEA-COMP:9613"/>
        <dbReference type="Rhea" id="RHEA-COMP:9622"/>
        <dbReference type="Rhea" id="RHEA-COMP:12664"/>
        <dbReference type="Rhea" id="RHEA-COMP:12668"/>
        <dbReference type="ChEBI" id="CHEBI:15378"/>
        <dbReference type="ChEBI" id="CHEBI:64721"/>
        <dbReference type="ChEBI" id="CHEBI:78442"/>
        <dbReference type="ChEBI" id="CHEBI:78494"/>
        <dbReference type="ChEBI" id="CHEBI:133041"/>
        <dbReference type="EC" id="2.3.2.29"/>
    </reaction>
</comment>
<reference evidence="7" key="2">
    <citation type="submission" date="2020-09" db="EMBL/GenBank/DDBJ databases">
        <authorList>
            <person name="Sun Q."/>
            <person name="Zhou Y."/>
        </authorList>
    </citation>
    <scope>NUCLEOTIDE SEQUENCE</scope>
    <source>
        <strain evidence="7">CGMCC 1.14984</strain>
    </source>
</reference>
<keyword evidence="3 4" id="KW-0012">Acyltransferase</keyword>
<evidence type="ECO:0000256" key="2">
    <source>
        <dbReference type="ARBA" id="ARBA00022679"/>
    </source>
</evidence>
<evidence type="ECO:0000256" key="3">
    <source>
        <dbReference type="ARBA" id="ARBA00023315"/>
    </source>
</evidence>
<dbReference type="InterPro" id="IPR030700">
    <property type="entry name" value="N-end_Aminoacyl_Trfase"/>
</dbReference>
<proteinExistence type="inferred from homology"/>
<evidence type="ECO:0000313" key="7">
    <source>
        <dbReference type="EMBL" id="GGH95847.1"/>
    </source>
</evidence>
<protein>
    <recommendedName>
        <fullName evidence="4">Aspartate/glutamate leucyltransferase</fullName>
        <ecNumber evidence="4">2.3.2.29</ecNumber>
    </recommendedName>
</protein>
<dbReference type="HAMAP" id="MF_00689">
    <property type="entry name" value="Bpt"/>
    <property type="match status" value="1"/>
</dbReference>
<dbReference type="EC" id="2.3.2.29" evidence="4"/>
<keyword evidence="1 4" id="KW-0963">Cytoplasm</keyword>
<name>A0A8J3A1M6_9PROT</name>
<evidence type="ECO:0000259" key="5">
    <source>
        <dbReference type="Pfam" id="PF04376"/>
    </source>
</evidence>
<accession>A0A8J3A1M6</accession>
<dbReference type="PANTHER" id="PTHR21367">
    <property type="entry name" value="ARGININE-TRNA-PROTEIN TRANSFERASE 1"/>
    <property type="match status" value="1"/>
</dbReference>
<organism evidence="7 8">
    <name type="scientific">Aquisalinus luteolus</name>
    <dbReference type="NCBI Taxonomy" id="1566827"/>
    <lineage>
        <taxon>Bacteria</taxon>
        <taxon>Pseudomonadati</taxon>
        <taxon>Pseudomonadota</taxon>
        <taxon>Alphaproteobacteria</taxon>
        <taxon>Parvularculales</taxon>
        <taxon>Parvularculaceae</taxon>
        <taxon>Aquisalinus</taxon>
    </lineage>
</organism>
<dbReference type="GO" id="GO:0008914">
    <property type="term" value="F:leucyl-tRNA--protein transferase activity"/>
    <property type="evidence" value="ECO:0007669"/>
    <property type="project" value="UniProtKB-UniRule"/>
</dbReference>
<comment type="caution">
    <text evidence="7">The sequence shown here is derived from an EMBL/GenBank/DDBJ whole genome shotgun (WGS) entry which is preliminary data.</text>
</comment>
<dbReference type="NCBIfam" id="NF002346">
    <property type="entry name" value="PRK01305.2-3"/>
    <property type="match status" value="1"/>
</dbReference>
<dbReference type="GO" id="GO:0004057">
    <property type="term" value="F:arginyl-tRNA--protein transferase activity"/>
    <property type="evidence" value="ECO:0007669"/>
    <property type="project" value="InterPro"/>
</dbReference>
<dbReference type="PANTHER" id="PTHR21367:SF1">
    <property type="entry name" value="ARGINYL-TRNA--PROTEIN TRANSFERASE 1"/>
    <property type="match status" value="1"/>
</dbReference>
<evidence type="ECO:0000256" key="1">
    <source>
        <dbReference type="ARBA" id="ARBA00022490"/>
    </source>
</evidence>
<dbReference type="NCBIfam" id="NF002343">
    <property type="entry name" value="PRK01305.1-4"/>
    <property type="match status" value="1"/>
</dbReference>
<dbReference type="InterPro" id="IPR007472">
    <property type="entry name" value="N-end_Aminoacyl_Trfase_C"/>
</dbReference>
<reference evidence="7" key="1">
    <citation type="journal article" date="2014" name="Int. J. Syst. Evol. Microbiol.">
        <title>Complete genome sequence of Corynebacterium casei LMG S-19264T (=DSM 44701T), isolated from a smear-ripened cheese.</title>
        <authorList>
            <consortium name="US DOE Joint Genome Institute (JGI-PGF)"/>
            <person name="Walter F."/>
            <person name="Albersmeier A."/>
            <person name="Kalinowski J."/>
            <person name="Ruckert C."/>
        </authorList>
    </citation>
    <scope>NUCLEOTIDE SEQUENCE</scope>
    <source>
        <strain evidence="7">CGMCC 1.14984</strain>
    </source>
</reference>
<gene>
    <name evidence="7" type="primary">ate</name>
    <name evidence="4" type="synonym">bpt</name>
    <name evidence="7" type="ORF">GCM10011355_13350</name>
</gene>
<keyword evidence="2 4" id="KW-0808">Transferase</keyword>
<dbReference type="EMBL" id="BMGZ01000001">
    <property type="protein sequence ID" value="GGH95847.1"/>
    <property type="molecule type" value="Genomic_DNA"/>
</dbReference>
<evidence type="ECO:0000313" key="8">
    <source>
        <dbReference type="Proteomes" id="UP000621856"/>
    </source>
</evidence>
<dbReference type="AlphaFoldDB" id="A0A8J3A1M6"/>
<feature type="domain" description="N-end rule aminoacyl transferase C-terminal" evidence="6">
    <location>
        <begin position="116"/>
        <end position="237"/>
    </location>
</feature>
<sequence length="254" mass="28811">MRNDRASTLTRPFDQSRTEFYLTSPSRCPYLPDRMERKVFTFLSGATAPQYNAILTQRGFRRSQNIVYLPACDACNACKPVRVVAGSFEDKQAWRRNRRRNGDVTREIKAPKATSEQFSVLRGYLDERHADGGMSDMTVLDYTSMVEQTAVDTMLIEYRDGDGMLIACALTDRLPDGLSMVYSFFEPEAANRGLGTYMILDHVALATELGLPYVYLGYWIDGSEKMDYKAKFAPLEKWSSKGWKPLVKPGTSNK</sequence>
<dbReference type="GO" id="GO:0005737">
    <property type="term" value="C:cytoplasm"/>
    <property type="evidence" value="ECO:0007669"/>
    <property type="project" value="UniProtKB-SubCell"/>
</dbReference>
<evidence type="ECO:0000259" key="6">
    <source>
        <dbReference type="Pfam" id="PF04377"/>
    </source>
</evidence>
<dbReference type="InterPro" id="IPR016181">
    <property type="entry name" value="Acyl_CoA_acyltransferase"/>
</dbReference>
<comment type="subcellular location">
    <subcellularLocation>
        <location evidence="4">Cytoplasm</location>
    </subcellularLocation>
</comment>
<dbReference type="Pfam" id="PF04376">
    <property type="entry name" value="ATE_N"/>
    <property type="match status" value="1"/>
</dbReference>
<comment type="similarity">
    <text evidence="4">Belongs to the R-transferase family. Bpt subfamily.</text>
</comment>
<comment type="function">
    <text evidence="4">Functions in the N-end rule pathway of protein degradation where it conjugates Leu from its aminoacyl-tRNA to the N-termini of proteins containing an N-terminal aspartate or glutamate.</text>
</comment>
<dbReference type="GO" id="GO:0071596">
    <property type="term" value="P:ubiquitin-dependent protein catabolic process via the N-end rule pathway"/>
    <property type="evidence" value="ECO:0007669"/>
    <property type="project" value="InterPro"/>
</dbReference>